<accession>A0A1U8IM10</accession>
<gene>
    <name evidence="2" type="primary">LOC107898129</name>
</gene>
<dbReference type="RefSeq" id="XP_016679157.1">
    <property type="nucleotide sequence ID" value="XM_016823668.1"/>
</dbReference>
<reference evidence="2" key="2">
    <citation type="submission" date="2025-08" db="UniProtKB">
        <authorList>
            <consortium name="RefSeq"/>
        </authorList>
    </citation>
    <scope>IDENTIFICATION</scope>
</reference>
<dbReference type="KEGG" id="ghi:107898129"/>
<organism evidence="1 2">
    <name type="scientific">Gossypium hirsutum</name>
    <name type="common">Upland cotton</name>
    <name type="synonym">Gossypium mexicanum</name>
    <dbReference type="NCBI Taxonomy" id="3635"/>
    <lineage>
        <taxon>Eukaryota</taxon>
        <taxon>Viridiplantae</taxon>
        <taxon>Streptophyta</taxon>
        <taxon>Embryophyta</taxon>
        <taxon>Tracheophyta</taxon>
        <taxon>Spermatophyta</taxon>
        <taxon>Magnoliopsida</taxon>
        <taxon>eudicotyledons</taxon>
        <taxon>Gunneridae</taxon>
        <taxon>Pentapetalae</taxon>
        <taxon>rosids</taxon>
        <taxon>malvids</taxon>
        <taxon>Malvales</taxon>
        <taxon>Malvaceae</taxon>
        <taxon>Malvoideae</taxon>
        <taxon>Gossypium</taxon>
    </lineage>
</organism>
<dbReference type="GeneID" id="107898129"/>
<dbReference type="Proteomes" id="UP000818029">
    <property type="component" value="Chromosome D04"/>
</dbReference>
<name>A0A1U8IM10_GOSHI</name>
<keyword evidence="1" id="KW-1185">Reference proteome</keyword>
<sequence length="118" mass="13898">MTVSNKMWSNRENTSNSKIVEKILRTLTEKFTYVVVSINESNNIDNMFVDELQSSLVVHEQKFRKVCSEDEDQVLKEANYEEVEEKDEDVLLLIAYEEPHEDERSDMWFLDSGCSNHM</sequence>
<dbReference type="PANTHER" id="PTHR35317">
    <property type="entry name" value="OS04G0629600 PROTEIN"/>
    <property type="match status" value="1"/>
</dbReference>
<evidence type="ECO:0000313" key="1">
    <source>
        <dbReference type="Proteomes" id="UP000818029"/>
    </source>
</evidence>
<protein>
    <recommendedName>
        <fullName evidence="3">Retrovirus-related Pol polyprotein from transposon TNT 1-94</fullName>
    </recommendedName>
</protein>
<reference evidence="1" key="1">
    <citation type="journal article" date="2020" name="Nat. Genet.">
        <title>Genomic diversifications of five Gossypium allopolyploid species and their impact on cotton improvement.</title>
        <authorList>
            <person name="Chen Z.J."/>
            <person name="Sreedasyam A."/>
            <person name="Ando A."/>
            <person name="Song Q."/>
            <person name="De Santiago L.M."/>
            <person name="Hulse-Kemp A.M."/>
            <person name="Ding M."/>
            <person name="Ye W."/>
            <person name="Kirkbride R.C."/>
            <person name="Jenkins J."/>
            <person name="Plott C."/>
            <person name="Lovell J."/>
            <person name="Lin Y.M."/>
            <person name="Vaughn R."/>
            <person name="Liu B."/>
            <person name="Simpson S."/>
            <person name="Scheffler B.E."/>
            <person name="Wen L."/>
            <person name="Saski C.A."/>
            <person name="Grover C.E."/>
            <person name="Hu G."/>
            <person name="Conover J.L."/>
            <person name="Carlson J.W."/>
            <person name="Shu S."/>
            <person name="Boston L.B."/>
            <person name="Williams M."/>
            <person name="Peterson D.G."/>
            <person name="McGee K."/>
            <person name="Jones D.C."/>
            <person name="Wendel J.F."/>
            <person name="Stelly D.M."/>
            <person name="Grimwood J."/>
            <person name="Schmutz J."/>
        </authorList>
    </citation>
    <scope>NUCLEOTIDE SEQUENCE [LARGE SCALE GENOMIC DNA]</scope>
    <source>
        <strain evidence="1">cv. TM-1</strain>
    </source>
</reference>
<proteinExistence type="predicted"/>
<evidence type="ECO:0008006" key="3">
    <source>
        <dbReference type="Google" id="ProtNLM"/>
    </source>
</evidence>
<dbReference type="PANTHER" id="PTHR35317:SF27">
    <property type="entry name" value="RETROVIRUS-RELATED POL POLYPROTEIN FROM TRANSPOSON TNT 1-94"/>
    <property type="match status" value="1"/>
</dbReference>
<evidence type="ECO:0000313" key="2">
    <source>
        <dbReference type="RefSeq" id="XP_016679157.1"/>
    </source>
</evidence>
<dbReference type="PaxDb" id="3635-A0A1U8IM10"/>
<dbReference type="AlphaFoldDB" id="A0A1U8IM10"/>